<dbReference type="InterPro" id="IPR039265">
    <property type="entry name" value="DIR1-like"/>
</dbReference>
<dbReference type="SUPFAM" id="SSF47699">
    <property type="entry name" value="Bifunctional inhibitor/lipid-transfer protein/seed storage 2S albumin"/>
    <property type="match status" value="1"/>
</dbReference>
<dbReference type="GO" id="GO:0005504">
    <property type="term" value="F:fatty acid binding"/>
    <property type="evidence" value="ECO:0007669"/>
    <property type="project" value="InterPro"/>
</dbReference>
<reference evidence="2 3" key="1">
    <citation type="journal article" date="2023" name="Hortic Res">
        <title>Pangenome of water caltrop reveals structural variations and asymmetric subgenome divergence after allopolyploidization.</title>
        <authorList>
            <person name="Zhang X."/>
            <person name="Chen Y."/>
            <person name="Wang L."/>
            <person name="Yuan Y."/>
            <person name="Fang M."/>
            <person name="Shi L."/>
            <person name="Lu R."/>
            <person name="Comes H.P."/>
            <person name="Ma Y."/>
            <person name="Chen Y."/>
            <person name="Huang G."/>
            <person name="Zhou Y."/>
            <person name="Zheng Z."/>
            <person name="Qiu Y."/>
        </authorList>
    </citation>
    <scope>NUCLEOTIDE SEQUENCE [LARGE SCALE GENOMIC DNA]</scope>
    <source>
        <tissue evidence="2">Roots</tissue>
    </source>
</reference>
<evidence type="ECO:0000313" key="3">
    <source>
        <dbReference type="Proteomes" id="UP001345219"/>
    </source>
</evidence>
<dbReference type="Gene3D" id="1.10.110.10">
    <property type="entry name" value="Plant lipid-transfer and hydrophobic proteins"/>
    <property type="match status" value="1"/>
</dbReference>
<proteinExistence type="predicted"/>
<gene>
    <name evidence="2" type="ORF">SAY87_026421</name>
</gene>
<dbReference type="Proteomes" id="UP001345219">
    <property type="component" value="Chromosome 21"/>
</dbReference>
<sequence>MVAVIFNETLGTQTICNVLLSCLIACKPVATPPNPPPPTANCCSALSQADMGCLCSYKNSNILPSLEIDPNLAMQIPTKFNLPQSASC</sequence>
<organism evidence="2 3">
    <name type="scientific">Trapa incisa</name>
    <dbReference type="NCBI Taxonomy" id="236973"/>
    <lineage>
        <taxon>Eukaryota</taxon>
        <taxon>Viridiplantae</taxon>
        <taxon>Streptophyta</taxon>
        <taxon>Embryophyta</taxon>
        <taxon>Tracheophyta</taxon>
        <taxon>Spermatophyta</taxon>
        <taxon>Magnoliopsida</taxon>
        <taxon>eudicotyledons</taxon>
        <taxon>Gunneridae</taxon>
        <taxon>Pentapetalae</taxon>
        <taxon>rosids</taxon>
        <taxon>malvids</taxon>
        <taxon>Myrtales</taxon>
        <taxon>Lythraceae</taxon>
        <taxon>Trapa</taxon>
    </lineage>
</organism>
<dbReference type="PANTHER" id="PTHR33122:SF63">
    <property type="entry name" value="BIFUNCTIONAL INHIBITOR_PLANT LIPID TRANSFER PROTEIN_SEED STORAGE HELICAL DOMAIN-CONTAINING PROTEIN"/>
    <property type="match status" value="1"/>
</dbReference>
<comment type="caution">
    <text evidence="2">The sequence shown here is derived from an EMBL/GenBank/DDBJ whole genome shotgun (WGS) entry which is preliminary data.</text>
</comment>
<dbReference type="GO" id="GO:0009627">
    <property type="term" value="P:systemic acquired resistance"/>
    <property type="evidence" value="ECO:0007669"/>
    <property type="project" value="InterPro"/>
</dbReference>
<accession>A0AAN7JLF4</accession>
<protein>
    <recommendedName>
        <fullName evidence="1">Bifunctional inhibitor/plant lipid transfer protein/seed storage helical domain-containing protein</fullName>
    </recommendedName>
</protein>
<dbReference type="Pfam" id="PF14368">
    <property type="entry name" value="LTP_2"/>
    <property type="match status" value="1"/>
</dbReference>
<keyword evidence="3" id="KW-1185">Reference proteome</keyword>
<dbReference type="InterPro" id="IPR016140">
    <property type="entry name" value="Bifunc_inhib/LTP/seed_store"/>
</dbReference>
<feature type="domain" description="Bifunctional inhibitor/plant lipid transfer protein/seed storage helical" evidence="1">
    <location>
        <begin position="11"/>
        <end position="86"/>
    </location>
</feature>
<evidence type="ECO:0000313" key="2">
    <source>
        <dbReference type="EMBL" id="KAK4748972.1"/>
    </source>
</evidence>
<dbReference type="InterPro" id="IPR036312">
    <property type="entry name" value="Bifun_inhib/LTP/seed_sf"/>
</dbReference>
<dbReference type="PANTHER" id="PTHR33122">
    <property type="entry name" value="LIPID BINDING PROTEIN-RELATED"/>
    <property type="match status" value="1"/>
</dbReference>
<evidence type="ECO:0000259" key="1">
    <source>
        <dbReference type="Pfam" id="PF14368"/>
    </source>
</evidence>
<dbReference type="EMBL" id="JAXIOK010000018">
    <property type="protein sequence ID" value="KAK4748972.1"/>
    <property type="molecule type" value="Genomic_DNA"/>
</dbReference>
<name>A0AAN7JLF4_9MYRT</name>
<dbReference type="AlphaFoldDB" id="A0AAN7JLF4"/>